<dbReference type="VEuPathDB" id="VectorBase:ADAC007838"/>
<evidence type="ECO:0000256" key="3">
    <source>
        <dbReference type="SAM" id="MobiDB-lite"/>
    </source>
</evidence>
<accession>W5JAU7</accession>
<reference evidence="4" key="3">
    <citation type="journal article" date="2013" name="Nucleic Acids Res.">
        <title>The genome of Anopheles darlingi, the main neotropical malaria vector.</title>
        <authorList>
            <person name="Marinotti O."/>
            <person name="Cerqueira G.C."/>
            <person name="de Almeida L.G."/>
            <person name="Ferro M.I."/>
            <person name="Loreto E.L."/>
            <person name="Zaha A."/>
            <person name="Teixeira S.M."/>
            <person name="Wespiser A.R."/>
            <person name="Almeida E Silva A."/>
            <person name="Schlindwein A.D."/>
            <person name="Pacheco A.C."/>
            <person name="Silva A.L."/>
            <person name="Graveley B.R."/>
            <person name="Walenz B.P."/>
            <person name="Lima Bde A."/>
            <person name="Ribeiro C.A."/>
            <person name="Nunes-Silva C.G."/>
            <person name="de Carvalho C.R."/>
            <person name="Soares C.M."/>
            <person name="de Menezes C.B."/>
            <person name="Matiolli C."/>
            <person name="Caffrey D."/>
            <person name="Araujo D.A."/>
            <person name="de Oliveira D.M."/>
            <person name="Golenbock D."/>
            <person name="Grisard E.C."/>
            <person name="Fantinatti-Garboggini F."/>
            <person name="de Carvalho F.M."/>
            <person name="Barcellos F.G."/>
            <person name="Prosdocimi F."/>
            <person name="May G."/>
            <person name="Azevedo Junior G.M."/>
            <person name="Guimaraes G.M."/>
            <person name="Goldman G.H."/>
            <person name="Padilha I.Q."/>
            <person name="Batista Jda S."/>
            <person name="Ferro J.A."/>
            <person name="Ribeiro J.M."/>
            <person name="Fietto J.L."/>
            <person name="Dabbas K.M."/>
            <person name="Cerdeira L."/>
            <person name="Agnez-Lima L.F."/>
            <person name="Brocchi M."/>
            <person name="de Carvalho M.O."/>
            <person name="Teixeira Mde M."/>
            <person name="Diniz Maia Mde M."/>
            <person name="Goldman M.H."/>
            <person name="Cruz Schneider M.P."/>
            <person name="Felipe M.S."/>
            <person name="Hungria M."/>
            <person name="Nicolas M.F."/>
            <person name="Pereira M."/>
            <person name="Montes M.A."/>
            <person name="Cantao M.E."/>
            <person name="Vincentz M."/>
            <person name="Rafael M.S."/>
            <person name="Silverman N."/>
            <person name="Stoco P.H."/>
            <person name="Souza R.C."/>
            <person name="Vicentini R."/>
            <person name="Gazzinelli R.T."/>
            <person name="Neves Rde O."/>
            <person name="Silva R."/>
            <person name="Astolfi-Filho S."/>
            <person name="Maciel T.E."/>
            <person name="Urmenyi T.P."/>
            <person name="Tadei W.P."/>
            <person name="Camargo E.P."/>
            <person name="de Vasconcelos A.T."/>
        </authorList>
    </citation>
    <scope>NUCLEOTIDE SEQUENCE</scope>
</reference>
<dbReference type="Pfam" id="PF09736">
    <property type="entry name" value="Bud13"/>
    <property type="match status" value="1"/>
</dbReference>
<dbReference type="GO" id="GO:0070274">
    <property type="term" value="C:RES complex"/>
    <property type="evidence" value="ECO:0007669"/>
    <property type="project" value="TreeGrafter"/>
</dbReference>
<dbReference type="InterPro" id="IPR018609">
    <property type="entry name" value="Bud13"/>
</dbReference>
<feature type="compositionally biased region" description="Basic and acidic residues" evidence="3">
    <location>
        <begin position="171"/>
        <end position="191"/>
    </location>
</feature>
<feature type="compositionally biased region" description="Basic and acidic residues" evidence="3">
    <location>
        <begin position="368"/>
        <end position="377"/>
    </location>
</feature>
<dbReference type="Proteomes" id="UP000000673">
    <property type="component" value="Unassembled WGS sequence"/>
</dbReference>
<evidence type="ECO:0000313" key="5">
    <source>
        <dbReference type="EnsemblMetazoa" id="ADAC007838-PA"/>
    </source>
</evidence>
<name>W5JAU7_ANODA</name>
<dbReference type="HOGENOM" id="CLU_024195_3_1_1"/>
<feature type="compositionally biased region" description="Basic and acidic residues" evidence="3">
    <location>
        <begin position="299"/>
        <end position="310"/>
    </location>
</feature>
<dbReference type="AlphaFoldDB" id="W5JAU7"/>
<feature type="region of interest" description="Disordered" evidence="3">
    <location>
        <begin position="97"/>
        <end position="479"/>
    </location>
</feature>
<dbReference type="VEuPathDB" id="VectorBase:ADAR2_008125"/>
<evidence type="ECO:0000256" key="1">
    <source>
        <dbReference type="ARBA" id="ARBA00011069"/>
    </source>
</evidence>
<gene>
    <name evidence="4" type="ORF">AND_007838</name>
</gene>
<organism evidence="4">
    <name type="scientific">Anopheles darlingi</name>
    <name type="common">Mosquito</name>
    <dbReference type="NCBI Taxonomy" id="43151"/>
    <lineage>
        <taxon>Eukaryota</taxon>
        <taxon>Metazoa</taxon>
        <taxon>Ecdysozoa</taxon>
        <taxon>Arthropoda</taxon>
        <taxon>Hexapoda</taxon>
        <taxon>Insecta</taxon>
        <taxon>Pterygota</taxon>
        <taxon>Neoptera</taxon>
        <taxon>Endopterygota</taxon>
        <taxon>Diptera</taxon>
        <taxon>Nematocera</taxon>
        <taxon>Culicoidea</taxon>
        <taxon>Culicidae</taxon>
        <taxon>Anophelinae</taxon>
        <taxon>Anopheles</taxon>
    </lineage>
</organism>
<dbReference type="STRING" id="43151.W5JAU7"/>
<dbReference type="GO" id="GO:0000398">
    <property type="term" value="P:mRNA splicing, via spliceosome"/>
    <property type="evidence" value="ECO:0007669"/>
    <property type="project" value="TreeGrafter"/>
</dbReference>
<proteinExistence type="inferred from homology"/>
<keyword evidence="6" id="KW-1185">Reference proteome</keyword>
<feature type="compositionally biased region" description="Basic and acidic residues" evidence="3">
    <location>
        <begin position="152"/>
        <end position="164"/>
    </location>
</feature>
<comment type="similarity">
    <text evidence="1">Belongs to the CWC26 family.</text>
</comment>
<dbReference type="InterPro" id="IPR051112">
    <property type="entry name" value="CWC26_splicing_factor"/>
</dbReference>
<reference evidence="5" key="4">
    <citation type="submission" date="2015-06" db="UniProtKB">
        <authorList>
            <consortium name="EnsemblMetazoa"/>
        </authorList>
    </citation>
    <scope>IDENTIFICATION</scope>
</reference>
<feature type="compositionally biased region" description="Basic residues" evidence="3">
    <location>
        <begin position="380"/>
        <end position="398"/>
    </location>
</feature>
<protein>
    <recommendedName>
        <fullName evidence="2">BUD13 homolog</fullName>
    </recommendedName>
</protein>
<dbReference type="FunCoup" id="W5JAU7">
    <property type="interactions" value="153"/>
</dbReference>
<feature type="compositionally biased region" description="Basic and acidic residues" evidence="3">
    <location>
        <begin position="199"/>
        <end position="234"/>
    </location>
</feature>
<dbReference type="PANTHER" id="PTHR31809:SF0">
    <property type="entry name" value="BUD13 HOMOLOG"/>
    <property type="match status" value="1"/>
</dbReference>
<feature type="region of interest" description="Disordered" evidence="3">
    <location>
        <begin position="559"/>
        <end position="580"/>
    </location>
</feature>
<reference evidence="4 6" key="1">
    <citation type="journal article" date="2010" name="BMC Genomics">
        <title>Combination of measures distinguishes pre-miRNAs from other stem-loops in the genome of the newly sequenced Anopheles darlingi.</title>
        <authorList>
            <person name="Mendes N.D."/>
            <person name="Freitas A.T."/>
            <person name="Vasconcelos A.T."/>
            <person name="Sagot M.F."/>
        </authorList>
    </citation>
    <scope>NUCLEOTIDE SEQUENCE</scope>
</reference>
<reference evidence="4" key="2">
    <citation type="submission" date="2010-05" db="EMBL/GenBank/DDBJ databases">
        <authorList>
            <person name="Almeida L.G."/>
            <person name="Nicolas M.F."/>
            <person name="Souza R.C."/>
            <person name="Vasconcelos A.T.R."/>
        </authorList>
    </citation>
    <scope>NUCLEOTIDE SEQUENCE</scope>
</reference>
<evidence type="ECO:0000256" key="2">
    <source>
        <dbReference type="ARBA" id="ARBA00014454"/>
    </source>
</evidence>
<dbReference type="OMA" id="FEAEFQF"/>
<feature type="compositionally biased region" description="Basic and acidic residues" evidence="3">
    <location>
        <begin position="559"/>
        <end position="569"/>
    </location>
</feature>
<dbReference type="eggNOG" id="KOG2654">
    <property type="taxonomic scope" value="Eukaryota"/>
</dbReference>
<dbReference type="GO" id="GO:0003723">
    <property type="term" value="F:RNA binding"/>
    <property type="evidence" value="ECO:0007669"/>
    <property type="project" value="TreeGrafter"/>
</dbReference>
<sequence>MATTKIDQKEYLKRYLSNDKEKKKKKKKEKKNIGKATVRIIDDDVDFSKIETVQDGEVDLFALGEEAPQVVGIIDERPPELRAKEDFSSNKWKVVASNDGFDSTLQVHDVSGRPTGSSNGRTGRAVQPDSDESPPRKSRRDSDNSPPRRRRNDSDESPPRSRPKEVRRKRADSDESPPRHNRKDFDDESPPRRGRNDRRRPDSDESPPRGRGKTSDKSTSKRTTNRHDSDESPPRRTTKGKAPTDRHRRHSDESPPRRGKDSHRDKREQRDLGRSAHRHDSDESPPRKRRSEKSPSNQRSERDRDRDSYSKGHRKRHDSDESPPRRRRNDSPNDMRRKNRQATLEPPVRIKQEPQSDSDLSPPRASARRRDSDESPPRRGTTRRRSKSPASRKPHKPVLMKDERSSRSPSNRRSPSPVAGSSRMTKTLDGKRAGLQEARAVREENERFRQREKEMFEKMSSDVTGRYAETVSRGRSRRDIEKELREEFEKRKHEEKKKEIYTRWGKGVKQVDEYNARLQEAAHEMDKPLARYADDADLDEYLKKQDRLGDPMLDYLRSKRKEENKRAGIPEKPTYQGAFPDNRFNIRPGYRWDGVDRSNGFEKRWFETMSKKKAGEEEAYKYSVEDM</sequence>
<feature type="compositionally biased region" description="Basic and acidic residues" evidence="3">
    <location>
        <begin position="426"/>
        <end position="460"/>
    </location>
</feature>
<evidence type="ECO:0000313" key="6">
    <source>
        <dbReference type="Proteomes" id="UP000000673"/>
    </source>
</evidence>
<feature type="compositionally biased region" description="Low complexity" evidence="3">
    <location>
        <begin position="407"/>
        <end position="417"/>
    </location>
</feature>
<dbReference type="PANTHER" id="PTHR31809">
    <property type="entry name" value="BUD13 HOMOLOG"/>
    <property type="match status" value="1"/>
</dbReference>
<dbReference type="EMBL" id="ADMH02001912">
    <property type="protein sequence ID" value="ETN60528.1"/>
    <property type="molecule type" value="Genomic_DNA"/>
</dbReference>
<evidence type="ECO:0000313" key="4">
    <source>
        <dbReference type="EMBL" id="ETN60528.1"/>
    </source>
</evidence>
<feature type="compositionally biased region" description="Basic and acidic residues" evidence="3">
    <location>
        <begin position="242"/>
        <end position="286"/>
    </location>
</feature>
<feature type="compositionally biased region" description="Basic and acidic residues" evidence="3">
    <location>
        <begin position="317"/>
        <end position="336"/>
    </location>
</feature>
<dbReference type="EnsemblMetazoa" id="ADAC007838-RA">
    <property type="protein sequence ID" value="ADAC007838-PA"/>
    <property type="gene ID" value="ADAC007838"/>
</dbReference>
<dbReference type="GO" id="GO:0005684">
    <property type="term" value="C:U2-type spliceosomal complex"/>
    <property type="evidence" value="ECO:0007669"/>
    <property type="project" value="TreeGrafter"/>
</dbReference>